<accession>A0A667YSS4</accession>
<proteinExistence type="predicted"/>
<dbReference type="GO" id="GO:0015165">
    <property type="term" value="F:pyrimidine nucleotide-sugar transmembrane transporter activity"/>
    <property type="evidence" value="ECO:0007669"/>
    <property type="project" value="InterPro"/>
</dbReference>
<keyword evidence="2" id="KW-0762">Sugar transport</keyword>
<evidence type="ECO:0000256" key="1">
    <source>
        <dbReference type="ARBA" id="ARBA00004141"/>
    </source>
</evidence>
<evidence type="ECO:0000256" key="3">
    <source>
        <dbReference type="ARBA" id="ARBA00022692"/>
    </source>
</evidence>
<gene>
    <name evidence="6" type="primary">slc35a3b</name>
</gene>
<dbReference type="PANTHER" id="PTHR10231">
    <property type="entry name" value="NUCLEOTIDE-SUGAR TRANSMEMBRANE TRANSPORTER"/>
    <property type="match status" value="1"/>
</dbReference>
<keyword evidence="5" id="KW-0472">Membrane</keyword>
<keyword evidence="3" id="KW-0812">Transmembrane</keyword>
<comment type="subcellular location">
    <subcellularLocation>
        <location evidence="1">Membrane</location>
        <topology evidence="1">Multi-pass membrane protein</topology>
    </subcellularLocation>
</comment>
<reference evidence="6" key="3">
    <citation type="submission" date="2025-09" db="UniProtKB">
        <authorList>
            <consortium name="Ensembl"/>
        </authorList>
    </citation>
    <scope>IDENTIFICATION</scope>
</reference>
<protein>
    <submittedName>
        <fullName evidence="6">Solute carrier family 35 member A3b</fullName>
    </submittedName>
</protein>
<keyword evidence="2" id="KW-0813">Transport</keyword>
<dbReference type="Ensembl" id="ENSMMDT00005034368.1">
    <property type="protein sequence ID" value="ENSMMDP00005033625.1"/>
    <property type="gene ID" value="ENSMMDG00005015378.1"/>
</dbReference>
<dbReference type="Pfam" id="PF04142">
    <property type="entry name" value="Nuc_sug_transp"/>
    <property type="match status" value="1"/>
</dbReference>
<dbReference type="GO" id="GO:0000139">
    <property type="term" value="C:Golgi membrane"/>
    <property type="evidence" value="ECO:0007669"/>
    <property type="project" value="UniProtKB-SubCell"/>
</dbReference>
<keyword evidence="7" id="KW-1185">Reference proteome</keyword>
<dbReference type="InterPro" id="IPR007271">
    <property type="entry name" value="Nuc_sug_transpt"/>
</dbReference>
<dbReference type="AlphaFoldDB" id="A0A667YSS4"/>
<evidence type="ECO:0000313" key="6">
    <source>
        <dbReference type="Ensembl" id="ENSMMDP00005033625.1"/>
    </source>
</evidence>
<dbReference type="GeneTree" id="ENSGT00950000182827"/>
<dbReference type="Proteomes" id="UP000472263">
    <property type="component" value="Chromosome 17"/>
</dbReference>
<reference evidence="6" key="1">
    <citation type="submission" date="2019-06" db="EMBL/GenBank/DDBJ databases">
        <authorList>
            <consortium name="Wellcome Sanger Institute Data Sharing"/>
        </authorList>
    </citation>
    <scope>NUCLEOTIDE SEQUENCE [LARGE SCALE GENOMIC DNA]</scope>
</reference>
<sequence length="215" mass="23094">PGDSIKKKSVSFQYPGALRDLVSCSRALQQDPEAMSSSLSTRLKYVSLGVLVVQTTSLVLTMRYSRTLKEDGPRYLASSAVVSAELLKILACTLLVFRDVRALNQVLKEEIVNKPMETMKLAVPAGIYTLQNNLLYVALSNLDAATYQVIFECAWSIVCVRVCVGVCPGCCAGYLPAEDPHHCAVLRHHAGEEAGLQPVALAAHPDGRSGSSAGT</sequence>
<evidence type="ECO:0000313" key="7">
    <source>
        <dbReference type="Proteomes" id="UP000472263"/>
    </source>
</evidence>
<organism evidence="6 7">
    <name type="scientific">Myripristis murdjan</name>
    <name type="common">pinecone soldierfish</name>
    <dbReference type="NCBI Taxonomy" id="586833"/>
    <lineage>
        <taxon>Eukaryota</taxon>
        <taxon>Metazoa</taxon>
        <taxon>Chordata</taxon>
        <taxon>Craniata</taxon>
        <taxon>Vertebrata</taxon>
        <taxon>Euteleostomi</taxon>
        <taxon>Actinopterygii</taxon>
        <taxon>Neopterygii</taxon>
        <taxon>Teleostei</taxon>
        <taxon>Neoteleostei</taxon>
        <taxon>Acanthomorphata</taxon>
        <taxon>Holocentriformes</taxon>
        <taxon>Holocentridae</taxon>
        <taxon>Myripristis</taxon>
    </lineage>
</organism>
<evidence type="ECO:0000256" key="4">
    <source>
        <dbReference type="ARBA" id="ARBA00022989"/>
    </source>
</evidence>
<evidence type="ECO:0000256" key="5">
    <source>
        <dbReference type="ARBA" id="ARBA00023136"/>
    </source>
</evidence>
<name>A0A667YSS4_9TELE</name>
<reference evidence="6" key="2">
    <citation type="submission" date="2025-08" db="UniProtKB">
        <authorList>
            <consortium name="Ensembl"/>
        </authorList>
    </citation>
    <scope>IDENTIFICATION</scope>
</reference>
<evidence type="ECO:0000256" key="2">
    <source>
        <dbReference type="ARBA" id="ARBA00022597"/>
    </source>
</evidence>
<keyword evidence="4" id="KW-1133">Transmembrane helix</keyword>